<gene>
    <name evidence="1" type="ORF">DPMN_079435</name>
</gene>
<evidence type="ECO:0000313" key="2">
    <source>
        <dbReference type="Proteomes" id="UP000828390"/>
    </source>
</evidence>
<accession>A0A9D3YSK1</accession>
<reference evidence="1" key="1">
    <citation type="journal article" date="2019" name="bioRxiv">
        <title>The Genome of the Zebra Mussel, Dreissena polymorpha: A Resource for Invasive Species Research.</title>
        <authorList>
            <person name="McCartney M.A."/>
            <person name="Auch B."/>
            <person name="Kono T."/>
            <person name="Mallez S."/>
            <person name="Zhang Y."/>
            <person name="Obille A."/>
            <person name="Becker A."/>
            <person name="Abrahante J.E."/>
            <person name="Garbe J."/>
            <person name="Badalamenti J.P."/>
            <person name="Herman A."/>
            <person name="Mangelson H."/>
            <person name="Liachko I."/>
            <person name="Sullivan S."/>
            <person name="Sone E.D."/>
            <person name="Koren S."/>
            <person name="Silverstein K.A.T."/>
            <person name="Beckman K.B."/>
            <person name="Gohl D.M."/>
        </authorList>
    </citation>
    <scope>NUCLEOTIDE SEQUENCE</scope>
    <source>
        <strain evidence="1">Duluth1</strain>
        <tissue evidence="1">Whole animal</tissue>
    </source>
</reference>
<protein>
    <submittedName>
        <fullName evidence="1">Uncharacterized protein</fullName>
    </submittedName>
</protein>
<reference evidence="1" key="2">
    <citation type="submission" date="2020-11" db="EMBL/GenBank/DDBJ databases">
        <authorList>
            <person name="McCartney M.A."/>
            <person name="Auch B."/>
            <person name="Kono T."/>
            <person name="Mallez S."/>
            <person name="Becker A."/>
            <person name="Gohl D.M."/>
            <person name="Silverstein K.A.T."/>
            <person name="Koren S."/>
            <person name="Bechman K.B."/>
            <person name="Herman A."/>
            <person name="Abrahante J.E."/>
            <person name="Garbe J."/>
        </authorList>
    </citation>
    <scope>NUCLEOTIDE SEQUENCE</scope>
    <source>
        <strain evidence="1">Duluth1</strain>
        <tissue evidence="1">Whole animal</tissue>
    </source>
</reference>
<evidence type="ECO:0000313" key="1">
    <source>
        <dbReference type="EMBL" id="KAH3704380.1"/>
    </source>
</evidence>
<comment type="caution">
    <text evidence="1">The sequence shown here is derived from an EMBL/GenBank/DDBJ whole genome shotgun (WGS) entry which is preliminary data.</text>
</comment>
<proteinExistence type="predicted"/>
<dbReference type="EMBL" id="JAIWYP010000015">
    <property type="protein sequence ID" value="KAH3704380.1"/>
    <property type="molecule type" value="Genomic_DNA"/>
</dbReference>
<dbReference type="AlphaFoldDB" id="A0A9D3YSK1"/>
<keyword evidence="2" id="KW-1185">Reference proteome</keyword>
<name>A0A9D3YSK1_DREPO</name>
<sequence>MQIRDANMYWQGIGQAPRECTERNVILREREIPEEVAAERRKLLQRPQCWQNRVNCIRKASVDGKPVPD</sequence>
<organism evidence="1 2">
    <name type="scientific">Dreissena polymorpha</name>
    <name type="common">Zebra mussel</name>
    <name type="synonym">Mytilus polymorpha</name>
    <dbReference type="NCBI Taxonomy" id="45954"/>
    <lineage>
        <taxon>Eukaryota</taxon>
        <taxon>Metazoa</taxon>
        <taxon>Spiralia</taxon>
        <taxon>Lophotrochozoa</taxon>
        <taxon>Mollusca</taxon>
        <taxon>Bivalvia</taxon>
        <taxon>Autobranchia</taxon>
        <taxon>Heteroconchia</taxon>
        <taxon>Euheterodonta</taxon>
        <taxon>Imparidentia</taxon>
        <taxon>Neoheterodontei</taxon>
        <taxon>Myida</taxon>
        <taxon>Dreissenoidea</taxon>
        <taxon>Dreissenidae</taxon>
        <taxon>Dreissena</taxon>
    </lineage>
</organism>
<dbReference type="Proteomes" id="UP000828390">
    <property type="component" value="Unassembled WGS sequence"/>
</dbReference>